<dbReference type="eggNOG" id="COG0845">
    <property type="taxonomic scope" value="Bacteria"/>
</dbReference>
<feature type="transmembrane region" description="Helical" evidence="1">
    <location>
        <begin position="20"/>
        <end position="38"/>
    </location>
</feature>
<dbReference type="HOGENOM" id="CLU_899061_0_0_0"/>
<keyword evidence="1" id="KW-0472">Membrane</keyword>
<keyword evidence="1" id="KW-0812">Transmembrane</keyword>
<evidence type="ECO:0000313" key="2">
    <source>
        <dbReference type="EMBL" id="AER67035.1"/>
    </source>
</evidence>
<dbReference type="EMBL" id="CP003096">
    <property type="protein sequence ID" value="AER67035.1"/>
    <property type="molecule type" value="Genomic_DNA"/>
</dbReference>
<dbReference type="Proteomes" id="UP000005868">
    <property type="component" value="Chromosome"/>
</dbReference>
<dbReference type="OrthoDB" id="3054at2"/>
<dbReference type="AlphaFoldDB" id="G7V648"/>
<dbReference type="KEGG" id="tli:Tlie_1305"/>
<evidence type="ECO:0000313" key="3">
    <source>
        <dbReference type="Proteomes" id="UP000005868"/>
    </source>
</evidence>
<accession>G7V648</accession>
<keyword evidence="3" id="KW-1185">Reference proteome</keyword>
<evidence type="ECO:0000256" key="1">
    <source>
        <dbReference type="SAM" id="Phobius"/>
    </source>
</evidence>
<gene>
    <name evidence="2" type="ordered locus">Tlie_1305</name>
</gene>
<dbReference type="STRING" id="580340.Tlie_1305"/>
<organism evidence="2 3">
    <name type="scientific">Thermovirga lienii (strain ATCC BAA-1197 / DSM 17291 / Cas60314)</name>
    <dbReference type="NCBI Taxonomy" id="580340"/>
    <lineage>
        <taxon>Bacteria</taxon>
        <taxon>Thermotogati</taxon>
        <taxon>Synergistota</taxon>
        <taxon>Synergistia</taxon>
        <taxon>Synergistales</taxon>
        <taxon>Thermovirgaceae</taxon>
        <taxon>Thermovirga</taxon>
    </lineage>
</organism>
<protein>
    <submittedName>
        <fullName evidence="2">Uncharacterized protein</fullName>
    </submittedName>
</protein>
<reference evidence="2 3" key="2">
    <citation type="journal article" date="2012" name="Stand. Genomic Sci.">
        <title>Genome sequence of the moderately thermophilic, amino-acid-degrading and sulfur-reducing bacterium Thermovirga lienii type strain (Cas60314(T)).</title>
        <authorList>
            <person name="Goker M."/>
            <person name="Saunders E."/>
            <person name="Lapidus A."/>
            <person name="Nolan M."/>
            <person name="Lucas S."/>
            <person name="Hammon N."/>
            <person name="Deshpande S."/>
            <person name="Cheng J.F."/>
            <person name="Han C."/>
            <person name="Tapia R."/>
            <person name="Goodwin L.A."/>
            <person name="Pitluck S."/>
            <person name="Liolios K."/>
            <person name="Mavromatis K."/>
            <person name="Pagani I."/>
            <person name="Ivanova N."/>
            <person name="Mikhailova N."/>
            <person name="Pati A."/>
            <person name="Chen A."/>
            <person name="Palaniappan K."/>
            <person name="Land M."/>
            <person name="Chang Y.J."/>
            <person name="Jeffries C.D."/>
            <person name="Brambilla E.M."/>
            <person name="Rohde M."/>
            <person name="Spring S."/>
            <person name="Detter J.C."/>
            <person name="Woyke T."/>
            <person name="Bristow J."/>
            <person name="Eisen J.A."/>
            <person name="Markowitz V."/>
            <person name="Hugenholtz P."/>
            <person name="Kyrpides N.C."/>
            <person name="Klenk H.P."/>
        </authorList>
    </citation>
    <scope>NUCLEOTIDE SEQUENCE [LARGE SCALE GENOMIC DNA]</scope>
    <source>
        <strain evidence="3">ATCC BAA-1197 / DSM 17291 / Cas60314</strain>
    </source>
</reference>
<proteinExistence type="predicted"/>
<reference evidence="3" key="1">
    <citation type="submission" date="2011-10" db="EMBL/GenBank/DDBJ databases">
        <title>The complete genome of chromosome of Thermovirga lienii DSM 17291.</title>
        <authorList>
            <consortium name="US DOE Joint Genome Institute (JGI-PGF)"/>
            <person name="Lucas S."/>
            <person name="Copeland A."/>
            <person name="Lapidus A."/>
            <person name="Glavina del Rio T."/>
            <person name="Dalin E."/>
            <person name="Tice H."/>
            <person name="Bruce D."/>
            <person name="Goodwin L."/>
            <person name="Pitluck S."/>
            <person name="Peters L."/>
            <person name="Mikhailova N."/>
            <person name="Saunders E."/>
            <person name="Kyrpides N."/>
            <person name="Mavromatis K."/>
            <person name="Ivanova N."/>
            <person name="Last F.I."/>
            <person name="Brettin T."/>
            <person name="Detter J.C."/>
            <person name="Han C."/>
            <person name="Larimer F."/>
            <person name="Land M."/>
            <person name="Hauser L."/>
            <person name="Markowitz V."/>
            <person name="Cheng J.-F."/>
            <person name="Hugenholtz P."/>
            <person name="Woyke T."/>
            <person name="Wu D."/>
            <person name="Spring S."/>
            <person name="Schroeder M."/>
            <person name="Brambilla E.-M."/>
            <person name="Klenk H.-P."/>
            <person name="Eisen J.A."/>
        </authorList>
    </citation>
    <scope>NUCLEOTIDE SEQUENCE [LARGE SCALE GENOMIC DNA]</scope>
    <source>
        <strain evidence="3">ATCC BAA-1197 / DSM 17291 / Cas60314</strain>
    </source>
</reference>
<keyword evidence="1" id="KW-1133">Transmembrane helix</keyword>
<sequence>MRRNRRKNKHKATDKIFLKLLYVICFAGIVAGAVYVYIKWYERYSAARPALALAEGSFYIDETPLKAVLLWNEKVIYSPNVGRVFYPKGVGPFFVGENETLAFIELDSGSKVQIKAKEPGYFVAGTDGYEDKWNYINLWNHPGISVEKKLKLMRDGAVVSKGTPIGKLIPQPQRLRAIVYLGHFPLLNELIKGRKMSIKMNKDSFMFDADIEAISQTGSLSKVYVTLPFFPLEYIYSRGTSLILCMGERRGVVVPESSVLMQDGKLWVYKVEGDEVIRHEIEGLPVGKGKFMVTNGLKPGEVVVKNASKAREGVIRLW</sequence>
<name>G7V648_THELD</name>
<dbReference type="Gene3D" id="2.40.420.20">
    <property type="match status" value="1"/>
</dbReference>